<name>A0A7V2AWF6_UNCEI</name>
<evidence type="ECO:0000256" key="3">
    <source>
        <dbReference type="SAM" id="MobiDB-lite"/>
    </source>
</evidence>
<dbReference type="AlphaFoldDB" id="A0A7V2AWF6"/>
<protein>
    <recommendedName>
        <fullName evidence="5">Peptidase M41 FtsH extracellular domain-containing protein</fullName>
    </recommendedName>
</protein>
<keyword evidence="4" id="KW-0472">Membrane</keyword>
<evidence type="ECO:0000256" key="1">
    <source>
        <dbReference type="ARBA" id="ARBA00022670"/>
    </source>
</evidence>
<dbReference type="GO" id="GO:0004176">
    <property type="term" value="F:ATP-dependent peptidase activity"/>
    <property type="evidence" value="ECO:0007669"/>
    <property type="project" value="InterPro"/>
</dbReference>
<dbReference type="GO" id="GO:0004222">
    <property type="term" value="F:metalloendopeptidase activity"/>
    <property type="evidence" value="ECO:0007669"/>
    <property type="project" value="InterPro"/>
</dbReference>
<keyword evidence="1" id="KW-0645">Protease</keyword>
<keyword evidence="2" id="KW-0378">Hydrolase</keyword>
<dbReference type="GO" id="GO:0008270">
    <property type="term" value="F:zinc ion binding"/>
    <property type="evidence" value="ECO:0007669"/>
    <property type="project" value="InterPro"/>
</dbReference>
<evidence type="ECO:0000256" key="2">
    <source>
        <dbReference type="ARBA" id="ARBA00022801"/>
    </source>
</evidence>
<dbReference type="Pfam" id="PF06480">
    <property type="entry name" value="FtsH_ext"/>
    <property type="match status" value="1"/>
</dbReference>
<organism evidence="6">
    <name type="scientific">Eiseniibacteriota bacterium</name>
    <dbReference type="NCBI Taxonomy" id="2212470"/>
    <lineage>
        <taxon>Bacteria</taxon>
        <taxon>Candidatus Eiseniibacteriota</taxon>
    </lineage>
</organism>
<dbReference type="Proteomes" id="UP000886069">
    <property type="component" value="Unassembled WGS sequence"/>
</dbReference>
<proteinExistence type="predicted"/>
<feature type="transmembrane region" description="Helical" evidence="4">
    <location>
        <begin position="35"/>
        <end position="52"/>
    </location>
</feature>
<dbReference type="GO" id="GO:0016020">
    <property type="term" value="C:membrane"/>
    <property type="evidence" value="ECO:0007669"/>
    <property type="project" value="InterPro"/>
</dbReference>
<keyword evidence="4" id="KW-0812">Transmembrane</keyword>
<feature type="non-terminal residue" evidence="6">
    <location>
        <position position="161"/>
    </location>
</feature>
<sequence>MNEDKQNRPSKPPPPPKRRLPSGQMPGPQRPSKSMALWVMLLVVFFLAFLIFNSGKEREWPLNYSQFVKEIENGNIGSVKIKGIEVRGTLEEEIIVPTGGEGTTIKNFKVILPAEDKDLPEKIWAYNPDAQVEGEFPGSSVWVKALATALPLIALLVLWVI</sequence>
<evidence type="ECO:0000313" key="6">
    <source>
        <dbReference type="EMBL" id="HER44497.1"/>
    </source>
</evidence>
<dbReference type="EMBL" id="DSEC01000615">
    <property type="protein sequence ID" value="HER44497.1"/>
    <property type="molecule type" value="Genomic_DNA"/>
</dbReference>
<dbReference type="Gene3D" id="3.30.720.210">
    <property type="match status" value="1"/>
</dbReference>
<dbReference type="GO" id="GO:0006508">
    <property type="term" value="P:proteolysis"/>
    <property type="evidence" value="ECO:0007669"/>
    <property type="project" value="UniProtKB-KW"/>
</dbReference>
<feature type="domain" description="Peptidase M41 FtsH extracellular" evidence="5">
    <location>
        <begin position="37"/>
        <end position="118"/>
    </location>
</feature>
<evidence type="ECO:0000256" key="4">
    <source>
        <dbReference type="SAM" id="Phobius"/>
    </source>
</evidence>
<reference evidence="6" key="1">
    <citation type="journal article" date="2020" name="mSystems">
        <title>Genome- and Community-Level Interaction Insights into Carbon Utilization and Element Cycling Functions of Hydrothermarchaeota in Hydrothermal Sediment.</title>
        <authorList>
            <person name="Zhou Z."/>
            <person name="Liu Y."/>
            <person name="Xu W."/>
            <person name="Pan J."/>
            <person name="Luo Z.H."/>
            <person name="Li M."/>
        </authorList>
    </citation>
    <scope>NUCLEOTIDE SEQUENCE [LARGE SCALE GENOMIC DNA]</scope>
    <source>
        <strain evidence="6">SpSt-1233</strain>
    </source>
</reference>
<dbReference type="InterPro" id="IPR011546">
    <property type="entry name" value="Pept_M41_FtsH_extracell"/>
</dbReference>
<gene>
    <name evidence="6" type="ORF">ENO08_08565</name>
</gene>
<feature type="transmembrane region" description="Helical" evidence="4">
    <location>
        <begin position="141"/>
        <end position="160"/>
    </location>
</feature>
<accession>A0A7V2AWF6</accession>
<evidence type="ECO:0000259" key="5">
    <source>
        <dbReference type="Pfam" id="PF06480"/>
    </source>
</evidence>
<keyword evidence="4" id="KW-1133">Transmembrane helix</keyword>
<comment type="caution">
    <text evidence="6">The sequence shown here is derived from an EMBL/GenBank/DDBJ whole genome shotgun (WGS) entry which is preliminary data.</text>
</comment>
<feature type="region of interest" description="Disordered" evidence="3">
    <location>
        <begin position="1"/>
        <end position="29"/>
    </location>
</feature>
<dbReference type="GO" id="GO:0005524">
    <property type="term" value="F:ATP binding"/>
    <property type="evidence" value="ECO:0007669"/>
    <property type="project" value="InterPro"/>
</dbReference>